<comment type="caution">
    <text evidence="3">The sequence shown here is derived from an EMBL/GenBank/DDBJ whole genome shotgun (WGS) entry which is preliminary data.</text>
</comment>
<dbReference type="GeneID" id="71853093"/>
<dbReference type="Proteomes" id="UP001595821">
    <property type="component" value="Unassembled WGS sequence"/>
</dbReference>
<organism evidence="3 4">
    <name type="scientific">Natribaculum luteum</name>
    <dbReference type="NCBI Taxonomy" id="1586232"/>
    <lineage>
        <taxon>Archaea</taxon>
        <taxon>Methanobacteriati</taxon>
        <taxon>Methanobacteriota</taxon>
        <taxon>Stenosarchaea group</taxon>
        <taxon>Halobacteria</taxon>
        <taxon>Halobacteriales</taxon>
        <taxon>Natrialbaceae</taxon>
        <taxon>Natribaculum</taxon>
    </lineage>
</organism>
<dbReference type="RefSeq" id="WP_246972594.1">
    <property type="nucleotide sequence ID" value="NZ_CP095397.1"/>
</dbReference>
<protein>
    <submittedName>
        <fullName evidence="3">Carboxypeptidase regulatory-like domain-containing protein</fullName>
    </submittedName>
</protein>
<feature type="transmembrane region" description="Helical" evidence="1">
    <location>
        <begin position="21"/>
        <end position="39"/>
    </location>
</feature>
<sequence>MRLQHPFADDDRAIEGLPIRLVIALVVGVASLGIMMNMLSGLGGLSSTEVDVDADPVTIDADTDTTVTLTVLGDDGQAVEDATVIVMGGSARLDGTPQGETNEDGEVGLKLEPELAHGQRTGTLEVEVVPPTDSDYVDDQGNNEIVVVEN</sequence>
<accession>A0ABD5P507</accession>
<evidence type="ECO:0000313" key="3">
    <source>
        <dbReference type="EMBL" id="MFC4249225.1"/>
    </source>
</evidence>
<dbReference type="InterPro" id="IPR008964">
    <property type="entry name" value="Invasin/intimin_cell_adhesion"/>
</dbReference>
<reference evidence="3 4" key="1">
    <citation type="journal article" date="2014" name="Int. J. Syst. Evol. Microbiol.">
        <title>Complete genome sequence of Corynebacterium casei LMG S-19264T (=DSM 44701T), isolated from a smear-ripened cheese.</title>
        <authorList>
            <consortium name="US DOE Joint Genome Institute (JGI-PGF)"/>
            <person name="Walter F."/>
            <person name="Albersmeier A."/>
            <person name="Kalinowski J."/>
            <person name="Ruckert C."/>
        </authorList>
    </citation>
    <scope>NUCLEOTIDE SEQUENCE [LARGE SCALE GENOMIC DNA]</scope>
    <source>
        <strain evidence="3 4">IBRC-M 10912</strain>
    </source>
</reference>
<dbReference type="InterPro" id="IPR055806">
    <property type="entry name" value="DUF7382"/>
</dbReference>
<evidence type="ECO:0000256" key="1">
    <source>
        <dbReference type="SAM" id="Phobius"/>
    </source>
</evidence>
<dbReference type="EMBL" id="JBHSDJ010000131">
    <property type="protein sequence ID" value="MFC4249225.1"/>
    <property type="molecule type" value="Genomic_DNA"/>
</dbReference>
<keyword evidence="1" id="KW-0472">Membrane</keyword>
<keyword evidence="1" id="KW-0812">Transmembrane</keyword>
<dbReference type="Gene3D" id="2.60.40.10">
    <property type="entry name" value="Immunoglobulins"/>
    <property type="match status" value="1"/>
</dbReference>
<evidence type="ECO:0000259" key="2">
    <source>
        <dbReference type="Pfam" id="PF24107"/>
    </source>
</evidence>
<evidence type="ECO:0000313" key="4">
    <source>
        <dbReference type="Proteomes" id="UP001595821"/>
    </source>
</evidence>
<dbReference type="InterPro" id="IPR013783">
    <property type="entry name" value="Ig-like_fold"/>
</dbReference>
<proteinExistence type="predicted"/>
<name>A0ABD5P507_9EURY</name>
<dbReference type="AlphaFoldDB" id="A0ABD5P507"/>
<feature type="domain" description="DUF7382" evidence="2">
    <location>
        <begin position="45"/>
        <end position="107"/>
    </location>
</feature>
<dbReference type="SUPFAM" id="SSF49373">
    <property type="entry name" value="Invasin/intimin cell-adhesion fragments"/>
    <property type="match status" value="1"/>
</dbReference>
<keyword evidence="1" id="KW-1133">Transmembrane helix</keyword>
<gene>
    <name evidence="3" type="ORF">ACFOZ7_20215</name>
</gene>
<dbReference type="Pfam" id="PF24107">
    <property type="entry name" value="DUF7382"/>
    <property type="match status" value="1"/>
</dbReference>